<accession>A0ABT6D030</accession>
<dbReference type="RefSeq" id="WP_277359033.1">
    <property type="nucleotide sequence ID" value="NZ_JAROKN010000036.1"/>
</dbReference>
<dbReference type="Proteomes" id="UP001220456">
    <property type="component" value="Unassembled WGS sequence"/>
</dbReference>
<feature type="non-terminal residue" evidence="1">
    <location>
        <position position="1"/>
    </location>
</feature>
<name>A0ABT6D030_9MICC</name>
<proteinExistence type="predicted"/>
<dbReference type="EMBL" id="JAROKN010000036">
    <property type="protein sequence ID" value="MDF9278609.1"/>
    <property type="molecule type" value="Genomic_DNA"/>
</dbReference>
<organism evidence="1 2">
    <name type="scientific">Arthrobacter vasquezii</name>
    <dbReference type="NCBI Taxonomy" id="2977629"/>
    <lineage>
        <taxon>Bacteria</taxon>
        <taxon>Bacillati</taxon>
        <taxon>Actinomycetota</taxon>
        <taxon>Actinomycetes</taxon>
        <taxon>Micrococcales</taxon>
        <taxon>Micrococcaceae</taxon>
        <taxon>Arthrobacter</taxon>
    </lineage>
</organism>
<reference evidence="1 2" key="1">
    <citation type="journal article" date="2023" name="Int. J. Syst. Evol. Microbiol.">
        <title>Arthrobacter vasquezii sp. nov., isolated from a soil sample from Union Glacier, Antarctica.</title>
        <authorList>
            <person name="Valenzuela-Ibaceta F."/>
            <person name="Carrasco V."/>
            <person name="Lagos-Moraga S."/>
            <person name="Dietz-Vargas C."/>
            <person name="Navarro C.A."/>
            <person name="Perez-Donoso J.M."/>
        </authorList>
    </citation>
    <scope>NUCLEOTIDE SEQUENCE [LARGE SCALE GENOMIC DNA]</scope>
    <source>
        <strain evidence="1 2">EH-1B-1</strain>
    </source>
</reference>
<keyword evidence="2" id="KW-1185">Reference proteome</keyword>
<gene>
    <name evidence="1" type="ORF">P4U43_12510</name>
</gene>
<evidence type="ECO:0000313" key="1">
    <source>
        <dbReference type="EMBL" id="MDF9278609.1"/>
    </source>
</evidence>
<dbReference type="InterPro" id="IPR047715">
    <property type="entry name" value="EboA_dom"/>
</dbReference>
<dbReference type="NCBIfam" id="NF035938">
    <property type="entry name" value="EboA_domain"/>
    <property type="match status" value="1"/>
</dbReference>
<sequence>ATVEELDGDGTYGPDLLVTPIPPEELALALSALYDGGDSAERRGVLRGLAALAARSPKLPDVVVIAGLRLTTEALRTNESGLVAAAVGPFAAAYLDQHSWRHAVLKLVFMGVSLRAVTDLQERADDELARMAGDFAAERTAAGRPVPDDVTLLLATSSHSTTS</sequence>
<evidence type="ECO:0000313" key="2">
    <source>
        <dbReference type="Proteomes" id="UP001220456"/>
    </source>
</evidence>
<protein>
    <submittedName>
        <fullName evidence="1">EboA domain-containing protein</fullName>
    </submittedName>
</protein>
<comment type="caution">
    <text evidence="1">The sequence shown here is derived from an EMBL/GenBank/DDBJ whole genome shotgun (WGS) entry which is preliminary data.</text>
</comment>